<keyword evidence="3" id="KW-1185">Reference proteome</keyword>
<protein>
    <submittedName>
        <fullName evidence="2">Uncharacterized protein</fullName>
    </submittedName>
</protein>
<evidence type="ECO:0000313" key="2">
    <source>
        <dbReference type="EMBL" id="MCD7453585.1"/>
    </source>
</evidence>
<accession>A0ABS8S3E5</accession>
<evidence type="ECO:0000256" key="1">
    <source>
        <dbReference type="SAM" id="MobiDB-lite"/>
    </source>
</evidence>
<feature type="region of interest" description="Disordered" evidence="1">
    <location>
        <begin position="44"/>
        <end position="70"/>
    </location>
</feature>
<evidence type="ECO:0000313" key="3">
    <source>
        <dbReference type="Proteomes" id="UP000823775"/>
    </source>
</evidence>
<name>A0ABS8S3E5_DATST</name>
<dbReference type="EMBL" id="JACEIK010000259">
    <property type="protein sequence ID" value="MCD7453585.1"/>
    <property type="molecule type" value="Genomic_DNA"/>
</dbReference>
<dbReference type="Proteomes" id="UP000823775">
    <property type="component" value="Unassembled WGS sequence"/>
</dbReference>
<sequence>MSHKRPNQDDGSVPAKSPEKSKIEVAYKQIQKKFTIQKCSSHEITNKQAQSSELPINKNVTPTSHDAKEEKQKEVKFMELRNLINGHFAKVMEALRLKVCIDTTINQVLHDVNNLNESHCKDKEGDTVLEPNVVTHLHDTSNIVQDSDTKHMNVIFYYLRKKGKYHENENFRYTTVDCIFMTQIEEIYDKYAHQDGDTSVAKEEDVICDYIKGYRLIANVS</sequence>
<feature type="region of interest" description="Disordered" evidence="1">
    <location>
        <begin position="1"/>
        <end position="24"/>
    </location>
</feature>
<comment type="caution">
    <text evidence="2">The sequence shown here is derived from an EMBL/GenBank/DDBJ whole genome shotgun (WGS) entry which is preliminary data.</text>
</comment>
<proteinExistence type="predicted"/>
<organism evidence="2 3">
    <name type="scientific">Datura stramonium</name>
    <name type="common">Jimsonweed</name>
    <name type="synonym">Common thornapple</name>
    <dbReference type="NCBI Taxonomy" id="4076"/>
    <lineage>
        <taxon>Eukaryota</taxon>
        <taxon>Viridiplantae</taxon>
        <taxon>Streptophyta</taxon>
        <taxon>Embryophyta</taxon>
        <taxon>Tracheophyta</taxon>
        <taxon>Spermatophyta</taxon>
        <taxon>Magnoliopsida</taxon>
        <taxon>eudicotyledons</taxon>
        <taxon>Gunneridae</taxon>
        <taxon>Pentapetalae</taxon>
        <taxon>asterids</taxon>
        <taxon>lamiids</taxon>
        <taxon>Solanales</taxon>
        <taxon>Solanaceae</taxon>
        <taxon>Solanoideae</taxon>
        <taxon>Datureae</taxon>
        <taxon>Datura</taxon>
    </lineage>
</organism>
<gene>
    <name evidence="2" type="ORF">HAX54_021528</name>
</gene>
<feature type="compositionally biased region" description="Polar residues" evidence="1">
    <location>
        <begin position="46"/>
        <end position="64"/>
    </location>
</feature>
<reference evidence="2 3" key="1">
    <citation type="journal article" date="2021" name="BMC Genomics">
        <title>Datura genome reveals duplications of psychoactive alkaloid biosynthetic genes and high mutation rate following tissue culture.</title>
        <authorList>
            <person name="Rajewski A."/>
            <person name="Carter-House D."/>
            <person name="Stajich J."/>
            <person name="Litt A."/>
        </authorList>
    </citation>
    <scope>NUCLEOTIDE SEQUENCE [LARGE SCALE GENOMIC DNA]</scope>
    <source>
        <strain evidence="2">AR-01</strain>
    </source>
</reference>